<organism evidence="7 8">
    <name type="scientific">Trifolium subterraneum</name>
    <name type="common">Subterranean clover</name>
    <dbReference type="NCBI Taxonomy" id="3900"/>
    <lineage>
        <taxon>Eukaryota</taxon>
        <taxon>Viridiplantae</taxon>
        <taxon>Streptophyta</taxon>
        <taxon>Embryophyta</taxon>
        <taxon>Tracheophyta</taxon>
        <taxon>Spermatophyta</taxon>
        <taxon>Magnoliopsida</taxon>
        <taxon>eudicotyledons</taxon>
        <taxon>Gunneridae</taxon>
        <taxon>Pentapetalae</taxon>
        <taxon>rosids</taxon>
        <taxon>fabids</taxon>
        <taxon>Fabales</taxon>
        <taxon>Fabaceae</taxon>
        <taxon>Papilionoideae</taxon>
        <taxon>50 kb inversion clade</taxon>
        <taxon>NPAAA clade</taxon>
        <taxon>Hologalegina</taxon>
        <taxon>IRL clade</taxon>
        <taxon>Trifolieae</taxon>
        <taxon>Trifolium</taxon>
    </lineage>
</organism>
<dbReference type="PANTHER" id="PTHR36766">
    <property type="entry name" value="PLANT BROAD-SPECTRUM MILDEW RESISTANCE PROTEIN RPW8"/>
    <property type="match status" value="1"/>
</dbReference>
<keyword evidence="8" id="KW-1185">Reference proteome</keyword>
<dbReference type="SUPFAM" id="SSF52058">
    <property type="entry name" value="L domain-like"/>
    <property type="match status" value="1"/>
</dbReference>
<name>A0A2Z6MTZ6_TRISU</name>
<dbReference type="InterPro" id="IPR032675">
    <property type="entry name" value="LRR_dom_sf"/>
</dbReference>
<evidence type="ECO:0000259" key="4">
    <source>
        <dbReference type="Pfam" id="PF00931"/>
    </source>
</evidence>
<dbReference type="EMBL" id="DF973616">
    <property type="protein sequence ID" value="GAU36114.1"/>
    <property type="molecule type" value="Genomic_DNA"/>
</dbReference>
<dbReference type="Gene3D" id="3.80.10.10">
    <property type="entry name" value="Ribonuclease Inhibitor"/>
    <property type="match status" value="2"/>
</dbReference>
<dbReference type="PRINTS" id="PR00364">
    <property type="entry name" value="DISEASERSIST"/>
</dbReference>
<dbReference type="InterPro" id="IPR056789">
    <property type="entry name" value="LRR_R13L1-DRL21"/>
</dbReference>
<keyword evidence="3" id="KW-0611">Plant defense</keyword>
<dbReference type="InterPro" id="IPR027417">
    <property type="entry name" value="P-loop_NTPase"/>
</dbReference>
<evidence type="ECO:0000256" key="2">
    <source>
        <dbReference type="ARBA" id="ARBA00022737"/>
    </source>
</evidence>
<evidence type="ECO:0000313" key="8">
    <source>
        <dbReference type="Proteomes" id="UP000242715"/>
    </source>
</evidence>
<gene>
    <name evidence="7" type="ORF">TSUD_277260</name>
</gene>
<dbReference type="Pfam" id="PF23559">
    <property type="entry name" value="WHD_DRP"/>
    <property type="match status" value="1"/>
</dbReference>
<dbReference type="Pfam" id="PF00931">
    <property type="entry name" value="NB-ARC"/>
    <property type="match status" value="1"/>
</dbReference>
<dbReference type="Gene3D" id="3.40.50.300">
    <property type="entry name" value="P-loop containing nucleotide triphosphate hydrolases"/>
    <property type="match status" value="1"/>
</dbReference>
<dbReference type="SUPFAM" id="SSF52540">
    <property type="entry name" value="P-loop containing nucleoside triphosphate hydrolases"/>
    <property type="match status" value="1"/>
</dbReference>
<evidence type="ECO:0000256" key="1">
    <source>
        <dbReference type="ARBA" id="ARBA00022614"/>
    </source>
</evidence>
<feature type="domain" description="NB-ARC" evidence="4">
    <location>
        <begin position="174"/>
        <end position="289"/>
    </location>
</feature>
<dbReference type="GO" id="GO:0043531">
    <property type="term" value="F:ADP binding"/>
    <property type="evidence" value="ECO:0007669"/>
    <property type="project" value="InterPro"/>
</dbReference>
<feature type="domain" description="Disease resistance protein winged helix" evidence="5">
    <location>
        <begin position="301"/>
        <end position="370"/>
    </location>
</feature>
<evidence type="ECO:0000313" key="7">
    <source>
        <dbReference type="EMBL" id="GAU36114.1"/>
    </source>
</evidence>
<evidence type="ECO:0000259" key="5">
    <source>
        <dbReference type="Pfam" id="PF23559"/>
    </source>
</evidence>
<dbReference type="GO" id="GO:0006952">
    <property type="term" value="P:defense response"/>
    <property type="evidence" value="ECO:0007669"/>
    <property type="project" value="UniProtKB-KW"/>
</dbReference>
<keyword evidence="1" id="KW-0433">Leucine-rich repeat</keyword>
<accession>A0A2Z6MTZ6</accession>
<keyword evidence="2" id="KW-0677">Repeat</keyword>
<dbReference type="InterPro" id="IPR002182">
    <property type="entry name" value="NB-ARC"/>
</dbReference>
<evidence type="ECO:0000259" key="6">
    <source>
        <dbReference type="Pfam" id="PF25019"/>
    </source>
</evidence>
<reference evidence="8" key="1">
    <citation type="journal article" date="2017" name="Front. Plant Sci.">
        <title>Climate Clever Clovers: New Paradigm to Reduce the Environmental Footprint of Ruminants by Breeding Low Methanogenic Forages Utilizing Haplotype Variation.</title>
        <authorList>
            <person name="Kaur P."/>
            <person name="Appels R."/>
            <person name="Bayer P.E."/>
            <person name="Keeble-Gagnere G."/>
            <person name="Wang J."/>
            <person name="Hirakawa H."/>
            <person name="Shirasawa K."/>
            <person name="Vercoe P."/>
            <person name="Stefanova K."/>
            <person name="Durmic Z."/>
            <person name="Nichols P."/>
            <person name="Revell C."/>
            <person name="Isobe S.N."/>
            <person name="Edwards D."/>
            <person name="Erskine W."/>
        </authorList>
    </citation>
    <scope>NUCLEOTIDE SEQUENCE [LARGE SCALE GENOMIC DNA]</scope>
    <source>
        <strain evidence="8">cv. Daliak</strain>
    </source>
</reference>
<dbReference type="Proteomes" id="UP000242715">
    <property type="component" value="Unassembled WGS sequence"/>
</dbReference>
<dbReference type="AlphaFoldDB" id="A0A2Z6MTZ6"/>
<dbReference type="InterPro" id="IPR058922">
    <property type="entry name" value="WHD_DRP"/>
</dbReference>
<dbReference type="PANTHER" id="PTHR36766:SF30">
    <property type="entry name" value="TIR-NBS TYPE DISEASE RESISTANCE PROTEIN-RELATED"/>
    <property type="match status" value="1"/>
</dbReference>
<protein>
    <submittedName>
        <fullName evidence="7">Uncharacterized protein</fullName>
    </submittedName>
</protein>
<proteinExistence type="predicted"/>
<dbReference type="Pfam" id="PF25019">
    <property type="entry name" value="LRR_R13L1-DRL21"/>
    <property type="match status" value="1"/>
</dbReference>
<dbReference type="OrthoDB" id="2018467at2759"/>
<sequence>MTSSNKYESVPYSVVSSLLNNLNYLISSSDFGKTYGVADQLQNIQSNIQDMNSKLPEVERKKTTDILQWLRRSKPLLLAADDLFDDIATDNMLLLPDGPLNCMRKVRRFFSSSNLFVYRSRIARELIETEKNVNDIVEGMRQLKLSQGHESSLRVRTTTSNIFDVGMIGRDEDKRVIIEQLMQHGGEEENLALIAIVGFAGIGKTTLARMVYDDDKVKGFFQKQMWVHVSKDFEVETIVRSILQELIPTIYKRESLDQNVGLLRQILNSTRYLLVLDDVWNTSHAKWAHLASYLMCGAEGKGWEIEKNELIQSWMAQGYLQCVNDDQQQMEDLGNEFVNTLLMMSFFVSEKQDKYCNLVSFKMSQLIHHIVVDIDIYFDQPTRDINDVHMSLPMKSYNNIGLSNSIDLKVITRLTNLRHLEIHRCKAFEDMMPAGLGKLSSLQSSLKFHVVDDKKKKAAKLNELQNLNNLRGNLEINVLYQVKDAMMESQLVNMKEKNLLESLDLNWEKQDNIEADNFKLLQNLCPHQNLKGLHVRWYPGNEFADWLSSTNHLSHISLFGFNNCKSLPPIENLPNLKSLEIGSMKVLECIYFKVESSTAPAFFESLERLKLSGCKNFKGWKMMGGEVNQDHPSLRQFRRLSQLIINKCPKLIDLPTFPKVVELQLYQSMVKPLKNTLDIASSSSSATPLSMIKSLKIEGKLPDISILPSRWKQNLTSLNHLEIGNVDDLGIWFEDNFTALQKVVIYGCDLKALPIEMCYLPSLEHIKIMGCHNLESLPKEMDNLTKLVTLEISNCPLLVERCQKITGEDWPKIQNIQNIIVRQNLR</sequence>
<feature type="domain" description="R13L1/DRL21-like LRR repeat region" evidence="6">
    <location>
        <begin position="461"/>
        <end position="584"/>
    </location>
</feature>
<evidence type="ECO:0000256" key="3">
    <source>
        <dbReference type="ARBA" id="ARBA00022821"/>
    </source>
</evidence>